<comment type="caution">
    <text evidence="2">The sequence shown here is derived from an EMBL/GenBank/DDBJ whole genome shotgun (WGS) entry which is preliminary data.</text>
</comment>
<reference evidence="2 3" key="1">
    <citation type="submission" date="2020-07" db="EMBL/GenBank/DDBJ databases">
        <title>Sequencing the genomes of 1000 actinobacteria strains.</title>
        <authorList>
            <person name="Klenk H.-P."/>
        </authorList>
    </citation>
    <scope>NUCLEOTIDE SEQUENCE [LARGE SCALE GENOMIC DNA]</scope>
    <source>
        <strain evidence="2 3">DSM 45772</strain>
    </source>
</reference>
<keyword evidence="3" id="KW-1185">Reference proteome</keyword>
<dbReference type="EMBL" id="JACCBN010000001">
    <property type="protein sequence ID" value="NYD36636.1"/>
    <property type="molecule type" value="Genomic_DNA"/>
</dbReference>
<proteinExistence type="predicted"/>
<evidence type="ECO:0000313" key="2">
    <source>
        <dbReference type="EMBL" id="NYD36636.1"/>
    </source>
</evidence>
<dbReference type="AlphaFoldDB" id="A0A7Y9J637"/>
<sequence length="38" mass="4136">MVSAHRFGSVLGPSTSDRRRADEAGRVIPVVVLERRAS</sequence>
<feature type="region of interest" description="Disordered" evidence="1">
    <location>
        <begin position="1"/>
        <end position="23"/>
    </location>
</feature>
<evidence type="ECO:0000256" key="1">
    <source>
        <dbReference type="SAM" id="MobiDB-lite"/>
    </source>
</evidence>
<accession>A0A7Y9J637</accession>
<dbReference type="Proteomes" id="UP000535890">
    <property type="component" value="Unassembled WGS sequence"/>
</dbReference>
<evidence type="ECO:0000313" key="3">
    <source>
        <dbReference type="Proteomes" id="UP000535890"/>
    </source>
</evidence>
<organism evidence="2 3">
    <name type="scientific">Actinomycetospora corticicola</name>
    <dbReference type="NCBI Taxonomy" id="663602"/>
    <lineage>
        <taxon>Bacteria</taxon>
        <taxon>Bacillati</taxon>
        <taxon>Actinomycetota</taxon>
        <taxon>Actinomycetes</taxon>
        <taxon>Pseudonocardiales</taxon>
        <taxon>Pseudonocardiaceae</taxon>
        <taxon>Actinomycetospora</taxon>
    </lineage>
</organism>
<name>A0A7Y9J637_9PSEU</name>
<gene>
    <name evidence="2" type="ORF">BJ983_002738</name>
</gene>
<protein>
    <submittedName>
        <fullName evidence="2">Uncharacterized protein</fullName>
    </submittedName>
</protein>